<organism evidence="1 2">
    <name type="scientific">Alkalimonas cellulosilytica</name>
    <dbReference type="NCBI Taxonomy" id="3058395"/>
    <lineage>
        <taxon>Bacteria</taxon>
        <taxon>Pseudomonadati</taxon>
        <taxon>Pseudomonadota</taxon>
        <taxon>Gammaproteobacteria</taxon>
        <taxon>Alkalimonas</taxon>
    </lineage>
</organism>
<comment type="caution">
    <text evidence="1">The sequence shown here is derived from an EMBL/GenBank/DDBJ whole genome shotgun (WGS) entry which is preliminary data.</text>
</comment>
<reference evidence="1 2" key="1">
    <citation type="submission" date="2023-07" db="EMBL/GenBank/DDBJ databases">
        <title>Alkalimonas sp., MEB108 novel, alkaliphilic bacterium isolated from Lonar Lake, India.</title>
        <authorList>
            <person name="Joshi A."/>
            <person name="Thite S."/>
        </authorList>
    </citation>
    <scope>NUCLEOTIDE SEQUENCE [LARGE SCALE GENOMIC DNA]</scope>
    <source>
        <strain evidence="1 2">MEB108</strain>
    </source>
</reference>
<dbReference type="Pfam" id="PF11743">
    <property type="entry name" value="DUF3301"/>
    <property type="match status" value="1"/>
</dbReference>
<evidence type="ECO:0000313" key="1">
    <source>
        <dbReference type="EMBL" id="MEE2001702.1"/>
    </source>
</evidence>
<protein>
    <submittedName>
        <fullName evidence="1">DUF3301 domain-containing protein</fullName>
    </submittedName>
</protein>
<dbReference type="RefSeq" id="WP_330128799.1">
    <property type="nucleotide sequence ID" value="NZ_JAUHLI010000008.1"/>
</dbReference>
<keyword evidence="2" id="KW-1185">Reference proteome</keyword>
<name>A0ABU7J6Q8_9GAMM</name>
<dbReference type="InterPro" id="IPR021732">
    <property type="entry name" value="DUF3301"/>
</dbReference>
<gene>
    <name evidence="1" type="ORF">QWY20_09580</name>
</gene>
<sequence>MATTWLIIGLLLICYLFWLQRKQDERAILLARHLCKMHQLQYLDCGRLQHKLERRQGRLRWLTHYGVDFSSDGESRYQGTLSLSGLQYAAFDLPPHRLPDNAPTHPH</sequence>
<dbReference type="Proteomes" id="UP001336314">
    <property type="component" value="Unassembled WGS sequence"/>
</dbReference>
<proteinExistence type="predicted"/>
<accession>A0ABU7J6Q8</accession>
<evidence type="ECO:0000313" key="2">
    <source>
        <dbReference type="Proteomes" id="UP001336314"/>
    </source>
</evidence>
<dbReference type="EMBL" id="JAUHLI010000008">
    <property type="protein sequence ID" value="MEE2001702.1"/>
    <property type="molecule type" value="Genomic_DNA"/>
</dbReference>